<evidence type="ECO:0000256" key="2">
    <source>
        <dbReference type="SAM" id="SignalP"/>
    </source>
</evidence>
<feature type="chain" id="PRO_5032534101" evidence="2">
    <location>
        <begin position="24"/>
        <end position="450"/>
    </location>
</feature>
<dbReference type="Proteomes" id="UP000617340">
    <property type="component" value="Unassembled WGS sequence"/>
</dbReference>
<evidence type="ECO:0000256" key="1">
    <source>
        <dbReference type="SAM" id="MobiDB-lite"/>
    </source>
</evidence>
<reference evidence="3" key="1">
    <citation type="journal article" date="2020" name="G3 (Bethesda)">
        <title>High-Quality Assemblies for Three Invasive Social Wasps from the &lt;i&gt;Vespula&lt;/i&gt; Genus.</title>
        <authorList>
            <person name="Harrop T.W.R."/>
            <person name="Guhlin J."/>
            <person name="McLaughlin G.M."/>
            <person name="Permina E."/>
            <person name="Stockwell P."/>
            <person name="Gilligan J."/>
            <person name="Le Lec M.F."/>
            <person name="Gruber M.A.M."/>
            <person name="Quinn O."/>
            <person name="Lovegrove M."/>
            <person name="Duncan E.J."/>
            <person name="Remnant E.J."/>
            <person name="Van Eeckhoven J."/>
            <person name="Graham B."/>
            <person name="Knapp R.A."/>
            <person name="Langford K.W."/>
            <person name="Kronenberg Z."/>
            <person name="Press M.O."/>
            <person name="Eacker S.M."/>
            <person name="Wilson-Rankin E.E."/>
            <person name="Purcell J."/>
            <person name="Lester P.J."/>
            <person name="Dearden P.K."/>
        </authorList>
    </citation>
    <scope>NUCLEOTIDE SEQUENCE</scope>
    <source>
        <strain evidence="3">Linc-1</strain>
    </source>
</reference>
<feature type="region of interest" description="Disordered" evidence="1">
    <location>
        <begin position="94"/>
        <end position="131"/>
    </location>
</feature>
<name>A0A834N477_VESGE</name>
<feature type="region of interest" description="Disordered" evidence="1">
    <location>
        <begin position="425"/>
        <end position="450"/>
    </location>
</feature>
<dbReference type="AlphaFoldDB" id="A0A834N477"/>
<proteinExistence type="predicted"/>
<feature type="compositionally biased region" description="Low complexity" evidence="1">
    <location>
        <begin position="433"/>
        <end position="450"/>
    </location>
</feature>
<feature type="signal peptide" evidence="2">
    <location>
        <begin position="1"/>
        <end position="23"/>
    </location>
</feature>
<keyword evidence="4" id="KW-1185">Reference proteome</keyword>
<keyword evidence="2" id="KW-0732">Signal</keyword>
<sequence>MTRIIAISVRTIFFCVFADVVCGSQNYYWNNARTRFPKHASCTSCNRDWADTLSSPWYPRQNYEEVSNNREYLDFAEKSYNEWVPSSPMSTSYSLNKYEHPSRNGGDDPTDVAISGTGNPYQHEDSFEDRESQRFDPYLASKTSTASLSQEGTLNQHPFMLMTNSDNNNRLLSRNYRPQKFHEFGDHSIRNVENNQEYKVDRSNRMNEILYRKIQSLSQENTKDYQPSKKFLVVYRADQNENSFELEDDTSIFEKSDSADVFGESRIPPESLEEIDESLSYVDSNSFFRHNPSEDKIIDSMPFVDRSKLFLKEQNKHNNYYDLLKKSNIPKTVRFIDRDQLFPDRKEVASFWQFHRDKSSESLTPNKDYKAKESTKDGSFFGQHDITNNEKEKLFPMEGLNMFNMEHNATKGTFLKFDPDILDDIENPPTEPTEPITMSESTESSMMTEN</sequence>
<gene>
    <name evidence="3" type="ORF">HZH68_010512</name>
</gene>
<evidence type="ECO:0000313" key="3">
    <source>
        <dbReference type="EMBL" id="KAF7393693.1"/>
    </source>
</evidence>
<accession>A0A834N477</accession>
<organism evidence="3 4">
    <name type="scientific">Vespula germanica</name>
    <name type="common">German yellow jacket</name>
    <name type="synonym">Paravespula germanica</name>
    <dbReference type="NCBI Taxonomy" id="30212"/>
    <lineage>
        <taxon>Eukaryota</taxon>
        <taxon>Metazoa</taxon>
        <taxon>Ecdysozoa</taxon>
        <taxon>Arthropoda</taxon>
        <taxon>Hexapoda</taxon>
        <taxon>Insecta</taxon>
        <taxon>Pterygota</taxon>
        <taxon>Neoptera</taxon>
        <taxon>Endopterygota</taxon>
        <taxon>Hymenoptera</taxon>
        <taxon>Apocrita</taxon>
        <taxon>Aculeata</taxon>
        <taxon>Vespoidea</taxon>
        <taxon>Vespidae</taxon>
        <taxon>Vespinae</taxon>
        <taxon>Vespula</taxon>
    </lineage>
</organism>
<feature type="region of interest" description="Disordered" evidence="1">
    <location>
        <begin position="360"/>
        <end position="383"/>
    </location>
</feature>
<feature type="compositionally biased region" description="Basic and acidic residues" evidence="1">
    <location>
        <begin position="122"/>
        <end position="131"/>
    </location>
</feature>
<dbReference type="EMBL" id="JACSDZ010000010">
    <property type="protein sequence ID" value="KAF7393693.1"/>
    <property type="molecule type" value="Genomic_DNA"/>
</dbReference>
<protein>
    <submittedName>
        <fullName evidence="3">Uncharacterized protein</fullName>
    </submittedName>
</protein>
<feature type="compositionally biased region" description="Basic and acidic residues" evidence="1">
    <location>
        <begin position="97"/>
        <end position="106"/>
    </location>
</feature>
<feature type="compositionally biased region" description="Basic and acidic residues" evidence="1">
    <location>
        <begin position="367"/>
        <end position="376"/>
    </location>
</feature>
<comment type="caution">
    <text evidence="3">The sequence shown here is derived from an EMBL/GenBank/DDBJ whole genome shotgun (WGS) entry which is preliminary data.</text>
</comment>
<evidence type="ECO:0000313" key="4">
    <source>
        <dbReference type="Proteomes" id="UP000617340"/>
    </source>
</evidence>